<dbReference type="InParanoid" id="A0A0C3DR79"/>
<gene>
    <name evidence="1" type="ORF">SCLCIDRAFT_1061583</name>
</gene>
<name>A0A0C3DR79_9AGAM</name>
<keyword evidence="2" id="KW-1185">Reference proteome</keyword>
<evidence type="ECO:0000313" key="2">
    <source>
        <dbReference type="Proteomes" id="UP000053989"/>
    </source>
</evidence>
<sequence>MPYRSGTVRSPGVPPRILDVPLGRNGGGGRDVRVQMQSPFDPIIVCTGHEPPRSNRSPSIMYTRVIPVLRSWAYGSVYYDPIRKLLGSLVEMTFLRAKERNRHHITPRSGELAIRNIGIHLNLHMLLMSASVPAPPAL</sequence>
<dbReference type="HOGENOM" id="CLU_1856486_0_0_1"/>
<dbReference type="EMBL" id="KN822082">
    <property type="protein sequence ID" value="KIM58714.1"/>
    <property type="molecule type" value="Genomic_DNA"/>
</dbReference>
<dbReference type="Proteomes" id="UP000053989">
    <property type="component" value="Unassembled WGS sequence"/>
</dbReference>
<accession>A0A0C3DR79</accession>
<evidence type="ECO:0000313" key="1">
    <source>
        <dbReference type="EMBL" id="KIM58714.1"/>
    </source>
</evidence>
<reference evidence="1 2" key="1">
    <citation type="submission" date="2014-04" db="EMBL/GenBank/DDBJ databases">
        <authorList>
            <consortium name="DOE Joint Genome Institute"/>
            <person name="Kuo A."/>
            <person name="Kohler A."/>
            <person name="Nagy L.G."/>
            <person name="Floudas D."/>
            <person name="Copeland A."/>
            <person name="Barry K.W."/>
            <person name="Cichocki N."/>
            <person name="Veneault-Fourrey C."/>
            <person name="LaButti K."/>
            <person name="Lindquist E.A."/>
            <person name="Lipzen A."/>
            <person name="Lundell T."/>
            <person name="Morin E."/>
            <person name="Murat C."/>
            <person name="Sun H."/>
            <person name="Tunlid A."/>
            <person name="Henrissat B."/>
            <person name="Grigoriev I.V."/>
            <person name="Hibbett D.S."/>
            <person name="Martin F."/>
            <person name="Nordberg H.P."/>
            <person name="Cantor M.N."/>
            <person name="Hua S.X."/>
        </authorList>
    </citation>
    <scope>NUCLEOTIDE SEQUENCE [LARGE SCALE GENOMIC DNA]</scope>
    <source>
        <strain evidence="1 2">Foug A</strain>
    </source>
</reference>
<reference evidence="2" key="2">
    <citation type="submission" date="2015-01" db="EMBL/GenBank/DDBJ databases">
        <title>Evolutionary Origins and Diversification of the Mycorrhizal Mutualists.</title>
        <authorList>
            <consortium name="DOE Joint Genome Institute"/>
            <consortium name="Mycorrhizal Genomics Consortium"/>
            <person name="Kohler A."/>
            <person name="Kuo A."/>
            <person name="Nagy L.G."/>
            <person name="Floudas D."/>
            <person name="Copeland A."/>
            <person name="Barry K.W."/>
            <person name="Cichocki N."/>
            <person name="Veneault-Fourrey C."/>
            <person name="LaButti K."/>
            <person name="Lindquist E.A."/>
            <person name="Lipzen A."/>
            <person name="Lundell T."/>
            <person name="Morin E."/>
            <person name="Murat C."/>
            <person name="Riley R."/>
            <person name="Ohm R."/>
            <person name="Sun H."/>
            <person name="Tunlid A."/>
            <person name="Henrissat B."/>
            <person name="Grigoriev I.V."/>
            <person name="Hibbett D.S."/>
            <person name="Martin F."/>
        </authorList>
    </citation>
    <scope>NUCLEOTIDE SEQUENCE [LARGE SCALE GENOMIC DNA]</scope>
    <source>
        <strain evidence="2">Foug A</strain>
    </source>
</reference>
<organism evidence="1 2">
    <name type="scientific">Scleroderma citrinum Foug A</name>
    <dbReference type="NCBI Taxonomy" id="1036808"/>
    <lineage>
        <taxon>Eukaryota</taxon>
        <taxon>Fungi</taxon>
        <taxon>Dikarya</taxon>
        <taxon>Basidiomycota</taxon>
        <taxon>Agaricomycotina</taxon>
        <taxon>Agaricomycetes</taxon>
        <taxon>Agaricomycetidae</taxon>
        <taxon>Boletales</taxon>
        <taxon>Sclerodermatineae</taxon>
        <taxon>Sclerodermataceae</taxon>
        <taxon>Scleroderma</taxon>
    </lineage>
</organism>
<protein>
    <submittedName>
        <fullName evidence="1">Uncharacterized protein</fullName>
    </submittedName>
</protein>
<proteinExistence type="predicted"/>
<dbReference type="AlphaFoldDB" id="A0A0C3DR79"/>